<keyword evidence="2" id="KW-0812">Transmembrane</keyword>
<keyword evidence="2" id="KW-0472">Membrane</keyword>
<feature type="region of interest" description="Disordered" evidence="1">
    <location>
        <begin position="1"/>
        <end position="54"/>
    </location>
</feature>
<feature type="transmembrane region" description="Helical" evidence="2">
    <location>
        <begin position="120"/>
        <end position="145"/>
    </location>
</feature>
<sequence length="149" mass="16259">MQAVQGAALAESGMQSSSDARSREDREGHLEREERRHRYANRNAPAPAAQDRYPKRNAAAPSCYPFGNSSASCYPNGNAWLPMPYLWAEGAVVACGEAAALQGAEEMKYTIEPDMTVLEALWISAVCLSFPFLAVVGVLSLLGILHWSW</sequence>
<comment type="caution">
    <text evidence="3">The sequence shown here is derived from an EMBL/GenBank/DDBJ whole genome shotgun (WGS) entry which is preliminary data.</text>
</comment>
<evidence type="ECO:0000313" key="3">
    <source>
        <dbReference type="EMBL" id="KKL46522.1"/>
    </source>
</evidence>
<dbReference type="AlphaFoldDB" id="A0A0F9F627"/>
<protein>
    <submittedName>
        <fullName evidence="3">Uncharacterized protein</fullName>
    </submittedName>
</protein>
<feature type="compositionally biased region" description="Low complexity" evidence="1">
    <location>
        <begin position="41"/>
        <end position="51"/>
    </location>
</feature>
<proteinExistence type="predicted"/>
<keyword evidence="2" id="KW-1133">Transmembrane helix</keyword>
<organism evidence="3">
    <name type="scientific">marine sediment metagenome</name>
    <dbReference type="NCBI Taxonomy" id="412755"/>
    <lineage>
        <taxon>unclassified sequences</taxon>
        <taxon>metagenomes</taxon>
        <taxon>ecological metagenomes</taxon>
    </lineage>
</organism>
<feature type="compositionally biased region" description="Basic and acidic residues" evidence="1">
    <location>
        <begin position="20"/>
        <end position="36"/>
    </location>
</feature>
<accession>A0A0F9F627</accession>
<gene>
    <name evidence="3" type="ORF">LCGC14_2344740</name>
</gene>
<name>A0A0F9F627_9ZZZZ</name>
<evidence type="ECO:0000256" key="2">
    <source>
        <dbReference type="SAM" id="Phobius"/>
    </source>
</evidence>
<evidence type="ECO:0000256" key="1">
    <source>
        <dbReference type="SAM" id="MobiDB-lite"/>
    </source>
</evidence>
<dbReference type="EMBL" id="LAZR01033999">
    <property type="protein sequence ID" value="KKL46522.1"/>
    <property type="molecule type" value="Genomic_DNA"/>
</dbReference>
<reference evidence="3" key="1">
    <citation type="journal article" date="2015" name="Nature">
        <title>Complex archaea that bridge the gap between prokaryotes and eukaryotes.</title>
        <authorList>
            <person name="Spang A."/>
            <person name="Saw J.H."/>
            <person name="Jorgensen S.L."/>
            <person name="Zaremba-Niedzwiedzka K."/>
            <person name="Martijn J."/>
            <person name="Lind A.E."/>
            <person name="van Eijk R."/>
            <person name="Schleper C."/>
            <person name="Guy L."/>
            <person name="Ettema T.J."/>
        </authorList>
    </citation>
    <scope>NUCLEOTIDE SEQUENCE</scope>
</reference>